<dbReference type="GO" id="GO:0005794">
    <property type="term" value="C:Golgi apparatus"/>
    <property type="evidence" value="ECO:0007669"/>
    <property type="project" value="TreeGrafter"/>
</dbReference>
<evidence type="ECO:0000256" key="4">
    <source>
        <dbReference type="ARBA" id="ARBA00022989"/>
    </source>
</evidence>
<dbReference type="PANTHER" id="PTHR21229">
    <property type="entry name" value="LUNG SEVEN TRANSMEMBRANE RECEPTOR"/>
    <property type="match status" value="1"/>
</dbReference>
<feature type="transmembrane region" description="Helical" evidence="6">
    <location>
        <begin position="270"/>
        <end position="290"/>
    </location>
</feature>
<proteinExistence type="predicted"/>
<evidence type="ECO:0000256" key="3">
    <source>
        <dbReference type="ARBA" id="ARBA00022729"/>
    </source>
</evidence>
<evidence type="ECO:0000256" key="6">
    <source>
        <dbReference type="SAM" id="Phobius"/>
    </source>
</evidence>
<name>R7V6P8_CAPTE</name>
<protein>
    <recommendedName>
        <fullName evidence="7">GOST seven transmembrane domain-containing protein</fullName>
    </recommendedName>
</protein>
<feature type="transmembrane region" description="Helical" evidence="6">
    <location>
        <begin position="311"/>
        <end position="331"/>
    </location>
</feature>
<evidence type="ECO:0000313" key="8">
    <source>
        <dbReference type="EMBL" id="ELU14214.1"/>
    </source>
</evidence>
<feature type="transmembrane region" description="Helical" evidence="6">
    <location>
        <begin position="6"/>
        <end position="24"/>
    </location>
</feature>
<keyword evidence="2 6" id="KW-0812">Transmembrane</keyword>
<evidence type="ECO:0000313" key="9">
    <source>
        <dbReference type="EnsemblMetazoa" id="CapteP220878"/>
    </source>
</evidence>
<reference evidence="10" key="1">
    <citation type="submission" date="2012-12" db="EMBL/GenBank/DDBJ databases">
        <authorList>
            <person name="Hellsten U."/>
            <person name="Grimwood J."/>
            <person name="Chapman J.A."/>
            <person name="Shapiro H."/>
            <person name="Aerts A."/>
            <person name="Otillar R.P."/>
            <person name="Terry A.Y."/>
            <person name="Boore J.L."/>
            <person name="Simakov O."/>
            <person name="Marletaz F."/>
            <person name="Cho S.-J."/>
            <person name="Edsinger-Gonzales E."/>
            <person name="Havlak P."/>
            <person name="Kuo D.-H."/>
            <person name="Larsson T."/>
            <person name="Lv J."/>
            <person name="Arendt D."/>
            <person name="Savage R."/>
            <person name="Osoegawa K."/>
            <person name="de Jong P."/>
            <person name="Lindberg D.R."/>
            <person name="Seaver E.C."/>
            <person name="Weisblat D.A."/>
            <person name="Putnam N.H."/>
            <person name="Grigoriev I.V."/>
            <person name="Rokhsar D.S."/>
        </authorList>
    </citation>
    <scope>NUCLEOTIDE SEQUENCE</scope>
    <source>
        <strain evidence="10">I ESC-2004</strain>
    </source>
</reference>
<dbReference type="OMA" id="TLSCEIF"/>
<reference evidence="9" key="3">
    <citation type="submission" date="2015-06" db="UniProtKB">
        <authorList>
            <consortium name="EnsemblMetazoa"/>
        </authorList>
    </citation>
    <scope>IDENTIFICATION</scope>
</reference>
<keyword evidence="10" id="KW-1185">Reference proteome</keyword>
<feature type="transmembrane region" description="Helical" evidence="6">
    <location>
        <begin position="376"/>
        <end position="395"/>
    </location>
</feature>
<keyword evidence="4 6" id="KW-1133">Transmembrane helix</keyword>
<dbReference type="PANTHER" id="PTHR21229:SF1">
    <property type="entry name" value="GH17801P"/>
    <property type="match status" value="1"/>
</dbReference>
<dbReference type="AlphaFoldDB" id="R7V6P8"/>
<dbReference type="GO" id="GO:0016020">
    <property type="term" value="C:membrane"/>
    <property type="evidence" value="ECO:0007669"/>
    <property type="project" value="UniProtKB-SubCell"/>
</dbReference>
<feature type="domain" description="GOST seven transmembrane" evidence="7">
    <location>
        <begin position="237"/>
        <end position="360"/>
    </location>
</feature>
<dbReference type="EMBL" id="KB294684">
    <property type="protein sequence ID" value="ELU14214.1"/>
    <property type="molecule type" value="Genomic_DNA"/>
</dbReference>
<dbReference type="InterPro" id="IPR009637">
    <property type="entry name" value="GPR107/GPR108-like"/>
</dbReference>
<dbReference type="EnsemblMetazoa" id="CapteT220878">
    <property type="protein sequence ID" value="CapteP220878"/>
    <property type="gene ID" value="CapteG220878"/>
</dbReference>
<keyword evidence="3" id="KW-0732">Signal</keyword>
<dbReference type="HOGENOM" id="CLU_027525_0_0_1"/>
<dbReference type="FunCoup" id="R7V6P8">
    <property type="interactions" value="2320"/>
</dbReference>
<dbReference type="GO" id="GO:0005829">
    <property type="term" value="C:cytosol"/>
    <property type="evidence" value="ECO:0007669"/>
    <property type="project" value="GOC"/>
</dbReference>
<dbReference type="GO" id="GO:0042147">
    <property type="term" value="P:retrograde transport, endosome to Golgi"/>
    <property type="evidence" value="ECO:0007669"/>
    <property type="project" value="TreeGrafter"/>
</dbReference>
<dbReference type="STRING" id="283909.R7V6P8"/>
<accession>R7V6P8</accession>
<evidence type="ECO:0000256" key="2">
    <source>
        <dbReference type="ARBA" id="ARBA00022692"/>
    </source>
</evidence>
<dbReference type="Proteomes" id="UP000014760">
    <property type="component" value="Unassembled WGS sequence"/>
</dbReference>
<evidence type="ECO:0000259" key="7">
    <source>
        <dbReference type="Pfam" id="PF06814"/>
    </source>
</evidence>
<gene>
    <name evidence="8" type="ORF">CAPTEDRAFT_220878</name>
</gene>
<organism evidence="8">
    <name type="scientific">Capitella teleta</name>
    <name type="common">Polychaete worm</name>
    <dbReference type="NCBI Taxonomy" id="283909"/>
    <lineage>
        <taxon>Eukaryota</taxon>
        <taxon>Metazoa</taxon>
        <taxon>Spiralia</taxon>
        <taxon>Lophotrochozoa</taxon>
        <taxon>Annelida</taxon>
        <taxon>Polychaeta</taxon>
        <taxon>Sedentaria</taxon>
        <taxon>Scolecida</taxon>
        <taxon>Capitellidae</taxon>
        <taxon>Capitella</taxon>
    </lineage>
</organism>
<keyword evidence="5 6" id="KW-0472">Membrane</keyword>
<feature type="transmembrane region" description="Helical" evidence="6">
    <location>
        <begin position="401"/>
        <end position="422"/>
    </location>
</feature>
<evidence type="ECO:0000256" key="1">
    <source>
        <dbReference type="ARBA" id="ARBA00004141"/>
    </source>
</evidence>
<evidence type="ECO:0000313" key="10">
    <source>
        <dbReference type="Proteomes" id="UP000014760"/>
    </source>
</evidence>
<dbReference type="EMBL" id="AMQN01004920">
    <property type="status" value="NOT_ANNOTATED_CDS"/>
    <property type="molecule type" value="Genomic_DNA"/>
</dbReference>
<feature type="transmembrane region" description="Helical" evidence="6">
    <location>
        <begin position="343"/>
        <end position="364"/>
    </location>
</feature>
<evidence type="ECO:0000256" key="5">
    <source>
        <dbReference type="ARBA" id="ARBA00023136"/>
    </source>
</evidence>
<dbReference type="Pfam" id="PF06814">
    <property type="entry name" value="GOST_TM"/>
    <property type="match status" value="1"/>
</dbReference>
<dbReference type="InterPro" id="IPR053937">
    <property type="entry name" value="GOST_TM"/>
</dbReference>
<feature type="transmembrane region" description="Helical" evidence="6">
    <location>
        <begin position="234"/>
        <end position="258"/>
    </location>
</feature>
<sequence>MDLVRFPSTFYIFIAVLIVNVSAWESMWVQHYDQNFGKDFNIYPNYMYKNAFVWIQIVCSSEMTDIQPQVQISWIMQKIDCMEEMYLSKTRTTAGIWVALSRSQEMGGSNSTESLSEDEYDLAEFQASPPKIYNCGPQFIRLTDESASPFYTAYIPKALIDQENLADTPIAIKKHERPKTPSNFHGSDLKHRVVDAWSEGMFHFMFSISSVENSTFDARVYVQMRSAKGYLPAITWPQLPVCGVMAFVYLLIGSVWIILWAKAHQHTHKIHLVIGLVSLAGAFWNTLMFVELTTINDSGTGLPGVLWASRLLSCLQLSLTQLLLLIVSTGYGINRPSLSCSLITFPALFSVLVFISNLGLVVVQDEHLRIQYQFPIVAKICYVLYALVAIIVAVWDWQHEWLLSTFSQIQVVILLVVLMWLWRPTDEQQSYGFQPLSSKEDAGGGELRLTFSDESDLNSEEDVLLDRNANSEEEGFKTTPIFAPSGLQHMLLMH</sequence>
<reference evidence="8 10" key="2">
    <citation type="journal article" date="2013" name="Nature">
        <title>Insights into bilaterian evolution from three spiralian genomes.</title>
        <authorList>
            <person name="Simakov O."/>
            <person name="Marletaz F."/>
            <person name="Cho S.J."/>
            <person name="Edsinger-Gonzales E."/>
            <person name="Havlak P."/>
            <person name="Hellsten U."/>
            <person name="Kuo D.H."/>
            <person name="Larsson T."/>
            <person name="Lv J."/>
            <person name="Arendt D."/>
            <person name="Savage R."/>
            <person name="Osoegawa K."/>
            <person name="de Jong P."/>
            <person name="Grimwood J."/>
            <person name="Chapman J.A."/>
            <person name="Shapiro H."/>
            <person name="Aerts A."/>
            <person name="Otillar R.P."/>
            <person name="Terry A.Y."/>
            <person name="Boore J.L."/>
            <person name="Grigoriev I.V."/>
            <person name="Lindberg D.R."/>
            <person name="Seaver E.C."/>
            <person name="Weisblat D.A."/>
            <person name="Putnam N.H."/>
            <person name="Rokhsar D.S."/>
        </authorList>
    </citation>
    <scope>NUCLEOTIDE SEQUENCE</scope>
    <source>
        <strain evidence="8 10">I ESC-2004</strain>
    </source>
</reference>
<dbReference type="OrthoDB" id="19932at2759"/>
<comment type="subcellular location">
    <subcellularLocation>
        <location evidence="1">Membrane</location>
        <topology evidence="1">Multi-pass membrane protein</topology>
    </subcellularLocation>
</comment>